<evidence type="ECO:0000256" key="1">
    <source>
        <dbReference type="SAM" id="MobiDB-lite"/>
    </source>
</evidence>
<feature type="signal peptide" evidence="3">
    <location>
        <begin position="1"/>
        <end position="29"/>
    </location>
</feature>
<keyword evidence="3" id="KW-0732">Signal</keyword>
<dbReference type="PATRIC" id="fig|879305.3.peg.1427"/>
<evidence type="ECO:0000256" key="2">
    <source>
        <dbReference type="SAM" id="Phobius"/>
    </source>
</evidence>
<reference evidence="4 5" key="1">
    <citation type="submission" date="2011-01" db="EMBL/GenBank/DDBJ databases">
        <authorList>
            <person name="Durkin A.S."/>
            <person name="Madupu R."/>
            <person name="Torralba M."/>
            <person name="Gillis M."/>
            <person name="Methe B."/>
            <person name="Sutton G."/>
            <person name="Nelson K.E."/>
        </authorList>
    </citation>
    <scope>NUCLEOTIDE SEQUENCE [LARGE SCALE GENOMIC DNA]</scope>
    <source>
        <strain evidence="4 5">ACS-065-V-Col13</strain>
    </source>
</reference>
<protein>
    <recommendedName>
        <fullName evidence="6">LPXTG-motif cell wall anchor domain protein</fullName>
    </recommendedName>
</protein>
<feature type="compositionally biased region" description="Basic and acidic residues" evidence="1">
    <location>
        <begin position="160"/>
        <end position="197"/>
    </location>
</feature>
<gene>
    <name evidence="4" type="ORF">HMPREF9290_0871</name>
</gene>
<feature type="chain" id="PRO_5003253199" description="LPXTG-motif cell wall anchor domain protein" evidence="3">
    <location>
        <begin position="30"/>
        <end position="435"/>
    </location>
</feature>
<dbReference type="Proteomes" id="UP000005286">
    <property type="component" value="Unassembled WGS sequence"/>
</dbReference>
<dbReference type="RefSeq" id="WP_004835442.1">
    <property type="nucleotide sequence ID" value="NZ_AEXM01000030.1"/>
</dbReference>
<feature type="region of interest" description="Disordered" evidence="1">
    <location>
        <begin position="299"/>
        <end position="330"/>
    </location>
</feature>
<evidence type="ECO:0000256" key="3">
    <source>
        <dbReference type="SAM" id="SignalP"/>
    </source>
</evidence>
<feature type="transmembrane region" description="Helical" evidence="2">
    <location>
        <begin position="410"/>
        <end position="430"/>
    </location>
</feature>
<dbReference type="eggNOG" id="ENOG5030GNA">
    <property type="taxonomic scope" value="Bacteria"/>
</dbReference>
<evidence type="ECO:0008006" key="6">
    <source>
        <dbReference type="Google" id="ProtNLM"/>
    </source>
</evidence>
<name>F0GX96_9FIRM</name>
<dbReference type="AlphaFoldDB" id="F0GX96"/>
<feature type="compositionally biased region" description="Basic and acidic residues" evidence="1">
    <location>
        <begin position="137"/>
        <end position="152"/>
    </location>
</feature>
<feature type="compositionally biased region" description="Basic and acidic residues" evidence="1">
    <location>
        <begin position="307"/>
        <end position="327"/>
    </location>
</feature>
<comment type="caution">
    <text evidence="4">The sequence shown here is derived from an EMBL/GenBank/DDBJ whole genome shotgun (WGS) entry which is preliminary data.</text>
</comment>
<feature type="region of interest" description="Disordered" evidence="1">
    <location>
        <begin position="137"/>
        <end position="206"/>
    </location>
</feature>
<keyword evidence="2" id="KW-1133">Transmembrane helix</keyword>
<accession>F0GX96</accession>
<dbReference type="Pfam" id="PF18656">
    <property type="entry name" value="DUF5633"/>
    <property type="match status" value="1"/>
</dbReference>
<keyword evidence="5" id="KW-1185">Reference proteome</keyword>
<evidence type="ECO:0000313" key="5">
    <source>
        <dbReference type="Proteomes" id="UP000005286"/>
    </source>
</evidence>
<organism evidence="4 5">
    <name type="scientific">Anaerococcus prevotii ACS-065-V-Col13</name>
    <dbReference type="NCBI Taxonomy" id="879305"/>
    <lineage>
        <taxon>Bacteria</taxon>
        <taxon>Bacillati</taxon>
        <taxon>Bacillota</taxon>
        <taxon>Tissierellia</taxon>
        <taxon>Tissierellales</taxon>
        <taxon>Peptoniphilaceae</taxon>
        <taxon>Anaerococcus</taxon>
    </lineage>
</organism>
<proteinExistence type="predicted"/>
<keyword evidence="2" id="KW-0472">Membrane</keyword>
<evidence type="ECO:0000313" key="4">
    <source>
        <dbReference type="EMBL" id="EGC81526.1"/>
    </source>
</evidence>
<dbReference type="InterPro" id="IPR040912">
    <property type="entry name" value="DUF5633"/>
</dbReference>
<sequence>MKNTKKILFAGSLALALSAGVIMPTNVNADTENTVASSEEKEEEFVQLDFIFELDGDLSSVDLDPDNNIAYINGVPYTTHRFGYVYRYKAKRGTTLNIELKRTAEKGSKVQAVGEFYVPEEGFSGLGAITVKVKPVNNKEAEEEKPNDKDDTNNVNPGEGKPDDKENTKPDGENTDKPDKEDSKPEDNKGDDKEENKTYTPSDNGVNENEAIYFYKNKLTIIVPHKTVKDISQVNEDLYKGQIKVGEEGTKFNYQVLVDSKEKLQNNSYRVPIKITDVEGREGDTYLAYGYVRIEDNKSDGNISNIDKNDKNDNTDGKNDDNKKENSNFDFPIFDTESEARDAAEEYLLNSKDFDSYTIKKTSDGKYYYHLEKKANNKVEVPKKVIKTETAKDNEVKAATSRPSSNVKTGITGLSGVVGVFVAAVGGYLFTKKNK</sequence>
<dbReference type="EMBL" id="AEXM01000030">
    <property type="protein sequence ID" value="EGC81526.1"/>
    <property type="molecule type" value="Genomic_DNA"/>
</dbReference>
<keyword evidence="2" id="KW-0812">Transmembrane</keyword>